<dbReference type="InterPro" id="IPR023048">
    <property type="entry name" value="NADH:quinone_OxRdtase_FMN_depd"/>
</dbReference>
<dbReference type="InterPro" id="IPR050104">
    <property type="entry name" value="FMN-dep_NADH:Q_OxRdtase_AzoR1"/>
</dbReference>
<accession>A0A7W7B3J3</accession>
<dbReference type="EC" id="1.7.1.17" evidence="6"/>
<reference evidence="8 9" key="1">
    <citation type="submission" date="2020-08" db="EMBL/GenBank/DDBJ databases">
        <title>Genomic Encyclopedia of Type Strains, Phase IV (KMG-IV): sequencing the most valuable type-strain genomes for metagenomic binning, comparative biology and taxonomic classification.</title>
        <authorList>
            <person name="Goeker M."/>
        </authorList>
    </citation>
    <scope>NUCLEOTIDE SEQUENCE [LARGE SCALE GENOMIC DNA]</scope>
    <source>
        <strain evidence="8 9">DSM 17328</strain>
    </source>
</reference>
<name>A0A7W7B3J3_9SPHN</name>
<keyword evidence="3 6" id="KW-0560">Oxidoreductase</keyword>
<keyword evidence="2 6" id="KW-0288">FMN</keyword>
<protein>
    <recommendedName>
        <fullName evidence="6">FMN dependent NADH:quinone oxidoreductase</fullName>
        <ecNumber evidence="6">1.6.5.-</ecNumber>
    </recommendedName>
    <alternativeName>
        <fullName evidence="6">Azo-dye reductase</fullName>
    </alternativeName>
    <alternativeName>
        <fullName evidence="6">FMN-dependent NADH-azo compound oxidoreductase</fullName>
    </alternativeName>
    <alternativeName>
        <fullName evidence="6">FMN-dependent NADH-azoreductase</fullName>
        <ecNumber evidence="6">1.7.1.17</ecNumber>
    </alternativeName>
</protein>
<dbReference type="GO" id="GO:0009055">
    <property type="term" value="F:electron transfer activity"/>
    <property type="evidence" value="ECO:0007669"/>
    <property type="project" value="UniProtKB-UniRule"/>
</dbReference>
<dbReference type="SUPFAM" id="SSF52218">
    <property type="entry name" value="Flavoproteins"/>
    <property type="match status" value="1"/>
</dbReference>
<dbReference type="GO" id="GO:0016652">
    <property type="term" value="F:oxidoreductase activity, acting on NAD(P)H as acceptor"/>
    <property type="evidence" value="ECO:0007669"/>
    <property type="project" value="UniProtKB-UniRule"/>
</dbReference>
<dbReference type="Pfam" id="PF02525">
    <property type="entry name" value="Flavodoxin_2"/>
    <property type="match status" value="1"/>
</dbReference>
<evidence type="ECO:0000256" key="3">
    <source>
        <dbReference type="ARBA" id="ARBA00023002"/>
    </source>
</evidence>
<dbReference type="EMBL" id="JACHNZ010000021">
    <property type="protein sequence ID" value="MBB4632400.1"/>
    <property type="molecule type" value="Genomic_DNA"/>
</dbReference>
<sequence>MTRRLIHINASPRGNRSRSAMVARHLLERLDDVAVETLDLDTVDLPALAGETIEGRYALLAGEDVAGEIAADWDRIRDMAAHFLAFDGWLISTPAWNFGVPYRLKHYIDVITQPGMAFSADANGNVIGHAAHGFAIIVAAGALDTRPEGPMASLDHQAAYLQQWLGFIGVGDVHTIRVMPTFGSEDVVEAAMRQAYVEAGSLTERLSRAARV</sequence>
<dbReference type="Gene3D" id="3.40.50.360">
    <property type="match status" value="1"/>
</dbReference>
<evidence type="ECO:0000256" key="1">
    <source>
        <dbReference type="ARBA" id="ARBA00022630"/>
    </source>
</evidence>
<dbReference type="PANTHER" id="PTHR43741">
    <property type="entry name" value="FMN-DEPENDENT NADH-AZOREDUCTASE 1"/>
    <property type="match status" value="1"/>
</dbReference>
<evidence type="ECO:0000313" key="9">
    <source>
        <dbReference type="Proteomes" id="UP000566324"/>
    </source>
</evidence>
<proteinExistence type="inferred from homology"/>
<feature type="binding site" evidence="6">
    <location>
        <begin position="17"/>
        <end position="19"/>
    </location>
    <ligand>
        <name>FMN</name>
        <dbReference type="ChEBI" id="CHEBI:58210"/>
    </ligand>
</feature>
<dbReference type="Proteomes" id="UP000566324">
    <property type="component" value="Unassembled WGS sequence"/>
</dbReference>
<gene>
    <name evidence="6" type="primary">azoR</name>
    <name evidence="8" type="ORF">GGQ98_002025</name>
</gene>
<dbReference type="InterPro" id="IPR029039">
    <property type="entry name" value="Flavoprotein-like_sf"/>
</dbReference>
<feature type="domain" description="Flavodoxin-like fold" evidence="7">
    <location>
        <begin position="4"/>
        <end position="196"/>
    </location>
</feature>
<organism evidence="8 9">
    <name type="scientific">Sphingosinicella soli</name>
    <dbReference type="NCBI Taxonomy" id="333708"/>
    <lineage>
        <taxon>Bacteria</taxon>
        <taxon>Pseudomonadati</taxon>
        <taxon>Pseudomonadota</taxon>
        <taxon>Alphaproteobacteria</taxon>
        <taxon>Sphingomonadales</taxon>
        <taxon>Sphingosinicellaceae</taxon>
        <taxon>Sphingosinicella</taxon>
    </lineage>
</organism>
<dbReference type="PANTHER" id="PTHR43741:SF4">
    <property type="entry name" value="FMN-DEPENDENT NADH:QUINONE OXIDOREDUCTASE"/>
    <property type="match status" value="1"/>
</dbReference>
<keyword evidence="4 6" id="KW-0520">NAD</keyword>
<dbReference type="HAMAP" id="MF_01216">
    <property type="entry name" value="Azoreductase_type1"/>
    <property type="match status" value="1"/>
</dbReference>
<dbReference type="InterPro" id="IPR003680">
    <property type="entry name" value="Flavodoxin_fold"/>
</dbReference>
<evidence type="ECO:0000256" key="5">
    <source>
        <dbReference type="ARBA" id="ARBA00048542"/>
    </source>
</evidence>
<evidence type="ECO:0000256" key="6">
    <source>
        <dbReference type="HAMAP-Rule" id="MF_01216"/>
    </source>
</evidence>
<comment type="caution">
    <text evidence="6">Lacks conserved residue(s) required for the propagation of feature annotation.</text>
</comment>
<comment type="cofactor">
    <cofactor evidence="6">
        <name>FMN</name>
        <dbReference type="ChEBI" id="CHEBI:58210"/>
    </cofactor>
    <text evidence="6">Binds 1 FMN per subunit.</text>
</comment>
<comment type="caution">
    <text evidence="8">The sequence shown here is derived from an EMBL/GenBank/DDBJ whole genome shotgun (WGS) entry which is preliminary data.</text>
</comment>
<comment type="function">
    <text evidence="6">Also exhibits azoreductase activity. Catalyzes the reductive cleavage of the azo bond in aromatic azo compounds to the corresponding amines.</text>
</comment>
<evidence type="ECO:0000256" key="4">
    <source>
        <dbReference type="ARBA" id="ARBA00023027"/>
    </source>
</evidence>
<evidence type="ECO:0000313" key="8">
    <source>
        <dbReference type="EMBL" id="MBB4632400.1"/>
    </source>
</evidence>
<evidence type="ECO:0000259" key="7">
    <source>
        <dbReference type="Pfam" id="PF02525"/>
    </source>
</evidence>
<evidence type="ECO:0000256" key="2">
    <source>
        <dbReference type="ARBA" id="ARBA00022643"/>
    </source>
</evidence>
<feature type="binding site" evidence="6">
    <location>
        <position position="11"/>
    </location>
    <ligand>
        <name>FMN</name>
        <dbReference type="ChEBI" id="CHEBI:58210"/>
    </ligand>
</feature>
<comment type="subunit">
    <text evidence="6">Homodimer.</text>
</comment>
<comment type="function">
    <text evidence="6">Quinone reductase that provides resistance to thiol-specific stress caused by electrophilic quinones.</text>
</comment>
<dbReference type="RefSeq" id="WP_341534183.1">
    <property type="nucleotide sequence ID" value="NZ_JACHNZ010000021.1"/>
</dbReference>
<comment type="catalytic activity">
    <reaction evidence="6">
        <text>2 a quinone + NADH + H(+) = 2 a 1,4-benzosemiquinone + NAD(+)</text>
        <dbReference type="Rhea" id="RHEA:65952"/>
        <dbReference type="ChEBI" id="CHEBI:15378"/>
        <dbReference type="ChEBI" id="CHEBI:57540"/>
        <dbReference type="ChEBI" id="CHEBI:57945"/>
        <dbReference type="ChEBI" id="CHEBI:132124"/>
        <dbReference type="ChEBI" id="CHEBI:134225"/>
    </reaction>
</comment>
<dbReference type="GO" id="GO:0010181">
    <property type="term" value="F:FMN binding"/>
    <property type="evidence" value="ECO:0007669"/>
    <property type="project" value="UniProtKB-UniRule"/>
</dbReference>
<dbReference type="EC" id="1.6.5.-" evidence="6"/>
<comment type="catalytic activity">
    <reaction evidence="5">
        <text>N,N-dimethyl-1,4-phenylenediamine + anthranilate + 2 NAD(+) = 2-(4-dimethylaminophenyl)diazenylbenzoate + 2 NADH + 2 H(+)</text>
        <dbReference type="Rhea" id="RHEA:55872"/>
        <dbReference type="ChEBI" id="CHEBI:15378"/>
        <dbReference type="ChEBI" id="CHEBI:15783"/>
        <dbReference type="ChEBI" id="CHEBI:16567"/>
        <dbReference type="ChEBI" id="CHEBI:57540"/>
        <dbReference type="ChEBI" id="CHEBI:57945"/>
        <dbReference type="ChEBI" id="CHEBI:71579"/>
        <dbReference type="EC" id="1.7.1.17"/>
    </reaction>
    <physiologicalReaction direction="right-to-left" evidence="5">
        <dbReference type="Rhea" id="RHEA:55874"/>
    </physiologicalReaction>
</comment>
<keyword evidence="1 6" id="KW-0285">Flavoprotein</keyword>
<dbReference type="GO" id="GO:0016655">
    <property type="term" value="F:oxidoreductase activity, acting on NAD(P)H, quinone or similar compound as acceptor"/>
    <property type="evidence" value="ECO:0007669"/>
    <property type="project" value="InterPro"/>
</dbReference>
<keyword evidence="9" id="KW-1185">Reference proteome</keyword>
<dbReference type="AlphaFoldDB" id="A0A7W7B3J3"/>
<comment type="similarity">
    <text evidence="6">Belongs to the azoreductase type 1 family.</text>
</comment>